<evidence type="ECO:0000313" key="2">
    <source>
        <dbReference type="Proteomes" id="UP001479436"/>
    </source>
</evidence>
<name>A0ABR2VWW8_9FUNG</name>
<dbReference type="SUPFAM" id="SSF52058">
    <property type="entry name" value="L domain-like"/>
    <property type="match status" value="1"/>
</dbReference>
<sequence>MDNKLVPQRPSLQSLTSFKNSPWIADILQVIFSYSTNLTQLTSYCLVNRAWYSEAIRIIWREPQFETQVNFRQFKLVISHSKHLASLVHVLDLQDYRYFILKYAASLLQYLPNLTAIRFPQAIPITRNVFSLLNACNFSALKSLNYVEIYFSKEEDIQHLESILRNCPNLEKMGLIVKSVAEYEILTDIVPLSSLKWLEVAGLELTGDLMKSLLRLTPNLARLETFTTAHPNDFVPIIVDSCKHLEHLHLEFEYAEEDILWDLCDEYAKDLVSHLKHFSLVYNQIVHDVPEEWMEILWRSFKSVETLRLWRVELNEAIIYSFSEALPKQLRILDLCSISVTEPSSLGAWEEFFVSCGGQLTSLTISHSLLPARLGHVIAKYCVRLEELVIRSCKFTDTSVIAVVQRCGSTLTKIKLYDTSFTESSLQAICENCNKLEELTLFRTEHWLQPLDTSPLVPYIVNHGAILRSLCIRGWKTTNELLNNLANHAQNLRELDFENDTGLQDSILQQVMKSCQLRQLNITTRHDCGGLTAEMIELVDKYYVFAKRIQNPLSLDMETIYGILYGSP</sequence>
<keyword evidence="2" id="KW-1185">Reference proteome</keyword>
<dbReference type="InterPro" id="IPR032675">
    <property type="entry name" value="LRR_dom_sf"/>
</dbReference>
<comment type="caution">
    <text evidence="1">The sequence shown here is derived from an EMBL/GenBank/DDBJ whole genome shotgun (WGS) entry which is preliminary data.</text>
</comment>
<organism evidence="1 2">
    <name type="scientific">Basidiobolus ranarum</name>
    <dbReference type="NCBI Taxonomy" id="34480"/>
    <lineage>
        <taxon>Eukaryota</taxon>
        <taxon>Fungi</taxon>
        <taxon>Fungi incertae sedis</taxon>
        <taxon>Zoopagomycota</taxon>
        <taxon>Entomophthoromycotina</taxon>
        <taxon>Basidiobolomycetes</taxon>
        <taxon>Basidiobolales</taxon>
        <taxon>Basidiobolaceae</taxon>
        <taxon>Basidiobolus</taxon>
    </lineage>
</organism>
<accession>A0ABR2VWW8</accession>
<dbReference type="PANTHER" id="PTHR13318:SF190">
    <property type="entry name" value="PARTNER OF PAIRED, ISOFORM B"/>
    <property type="match status" value="1"/>
</dbReference>
<dbReference type="Proteomes" id="UP001479436">
    <property type="component" value="Unassembled WGS sequence"/>
</dbReference>
<dbReference type="EMBL" id="JASJQH010007536">
    <property type="protein sequence ID" value="KAK9707686.1"/>
    <property type="molecule type" value="Genomic_DNA"/>
</dbReference>
<protein>
    <submittedName>
        <fullName evidence="1">VIER F-box protein 1</fullName>
    </submittedName>
</protein>
<dbReference type="SUPFAM" id="SSF52047">
    <property type="entry name" value="RNI-like"/>
    <property type="match status" value="1"/>
</dbReference>
<evidence type="ECO:0000313" key="1">
    <source>
        <dbReference type="EMBL" id="KAK9707686.1"/>
    </source>
</evidence>
<reference evidence="1 2" key="1">
    <citation type="submission" date="2023-04" db="EMBL/GenBank/DDBJ databases">
        <title>Genome of Basidiobolus ranarum AG-B5.</title>
        <authorList>
            <person name="Stajich J.E."/>
            <person name="Carter-House D."/>
            <person name="Gryganskyi A."/>
        </authorList>
    </citation>
    <scope>NUCLEOTIDE SEQUENCE [LARGE SCALE GENOMIC DNA]</scope>
    <source>
        <strain evidence="1 2">AG-B5</strain>
    </source>
</reference>
<dbReference type="PANTHER" id="PTHR13318">
    <property type="entry name" value="PARTNER OF PAIRED, ISOFORM B-RELATED"/>
    <property type="match status" value="1"/>
</dbReference>
<gene>
    <name evidence="1" type="primary">VFB1_2</name>
    <name evidence="1" type="ORF">K7432_010038</name>
</gene>
<proteinExistence type="predicted"/>
<dbReference type="Gene3D" id="3.80.10.10">
    <property type="entry name" value="Ribonuclease Inhibitor"/>
    <property type="match status" value="2"/>
</dbReference>